<name>A0A1L7XAR9_9HELO</name>
<feature type="transmembrane region" description="Helical" evidence="8">
    <location>
        <begin position="173"/>
        <end position="194"/>
    </location>
</feature>
<feature type="region of interest" description="Disordered" evidence="7">
    <location>
        <begin position="135"/>
        <end position="166"/>
    </location>
</feature>
<feature type="compositionally biased region" description="Low complexity" evidence="7">
    <location>
        <begin position="480"/>
        <end position="491"/>
    </location>
</feature>
<protein>
    <recommendedName>
        <fullName evidence="9">SH3 domain-containing protein</fullName>
    </recommendedName>
</protein>
<proteinExistence type="predicted"/>
<dbReference type="OrthoDB" id="5340910at2759"/>
<dbReference type="PROSITE" id="PS50002">
    <property type="entry name" value="SH3"/>
    <property type="match status" value="1"/>
</dbReference>
<feature type="compositionally biased region" description="Polar residues" evidence="7">
    <location>
        <begin position="288"/>
        <end position="298"/>
    </location>
</feature>
<dbReference type="InterPro" id="IPR051694">
    <property type="entry name" value="Immunoregulatory_rcpt-like"/>
</dbReference>
<evidence type="ECO:0000256" key="4">
    <source>
        <dbReference type="ARBA" id="ARBA00022989"/>
    </source>
</evidence>
<feature type="compositionally biased region" description="Polar residues" evidence="7">
    <location>
        <begin position="498"/>
        <end position="535"/>
    </location>
</feature>
<comment type="subcellular location">
    <subcellularLocation>
        <location evidence="1">Membrane</location>
        <topology evidence="1">Single-pass membrane protein</topology>
    </subcellularLocation>
</comment>
<keyword evidence="3 8" id="KW-0812">Transmembrane</keyword>
<feature type="compositionally biased region" description="Low complexity" evidence="7">
    <location>
        <begin position="556"/>
        <end position="573"/>
    </location>
</feature>
<evidence type="ECO:0000256" key="2">
    <source>
        <dbReference type="ARBA" id="ARBA00022443"/>
    </source>
</evidence>
<feature type="compositionally biased region" description="Polar residues" evidence="7">
    <location>
        <begin position="586"/>
        <end position="595"/>
    </location>
</feature>
<organism evidence="10 11">
    <name type="scientific">Phialocephala subalpina</name>
    <dbReference type="NCBI Taxonomy" id="576137"/>
    <lineage>
        <taxon>Eukaryota</taxon>
        <taxon>Fungi</taxon>
        <taxon>Dikarya</taxon>
        <taxon>Ascomycota</taxon>
        <taxon>Pezizomycotina</taxon>
        <taxon>Leotiomycetes</taxon>
        <taxon>Helotiales</taxon>
        <taxon>Mollisiaceae</taxon>
        <taxon>Phialocephala</taxon>
        <taxon>Phialocephala fortinii species complex</taxon>
    </lineage>
</organism>
<dbReference type="SMART" id="SM00326">
    <property type="entry name" value="SH3"/>
    <property type="match status" value="1"/>
</dbReference>
<feature type="compositionally biased region" description="Pro residues" evidence="7">
    <location>
        <begin position="539"/>
        <end position="551"/>
    </location>
</feature>
<reference evidence="10 11" key="1">
    <citation type="submission" date="2016-03" db="EMBL/GenBank/DDBJ databases">
        <authorList>
            <person name="Ploux O."/>
        </authorList>
    </citation>
    <scope>NUCLEOTIDE SEQUENCE [LARGE SCALE GENOMIC DNA]</scope>
    <source>
        <strain evidence="10 11">UAMH 11012</strain>
    </source>
</reference>
<evidence type="ECO:0000256" key="7">
    <source>
        <dbReference type="SAM" id="MobiDB-lite"/>
    </source>
</evidence>
<feature type="region of interest" description="Disordered" evidence="7">
    <location>
        <begin position="71"/>
        <end position="106"/>
    </location>
</feature>
<feature type="domain" description="SH3" evidence="9">
    <location>
        <begin position="408"/>
        <end position="469"/>
    </location>
</feature>
<dbReference type="GO" id="GO:0016020">
    <property type="term" value="C:membrane"/>
    <property type="evidence" value="ECO:0007669"/>
    <property type="project" value="UniProtKB-SubCell"/>
</dbReference>
<evidence type="ECO:0000256" key="5">
    <source>
        <dbReference type="ARBA" id="ARBA00023136"/>
    </source>
</evidence>
<dbReference type="Gene3D" id="2.30.30.40">
    <property type="entry name" value="SH3 Domains"/>
    <property type="match status" value="1"/>
</dbReference>
<evidence type="ECO:0000259" key="9">
    <source>
        <dbReference type="PROSITE" id="PS50002"/>
    </source>
</evidence>
<feature type="region of interest" description="Disordered" evidence="7">
    <location>
        <begin position="279"/>
        <end position="307"/>
    </location>
</feature>
<dbReference type="Pfam" id="PF14604">
    <property type="entry name" value="SH3_9"/>
    <property type="match status" value="1"/>
</dbReference>
<keyword evidence="5 8" id="KW-0472">Membrane</keyword>
<dbReference type="GO" id="GO:0071944">
    <property type="term" value="C:cell periphery"/>
    <property type="evidence" value="ECO:0007669"/>
    <property type="project" value="UniProtKB-ARBA"/>
</dbReference>
<keyword evidence="11" id="KW-1185">Reference proteome</keyword>
<dbReference type="Proteomes" id="UP000184330">
    <property type="component" value="Unassembled WGS sequence"/>
</dbReference>
<dbReference type="STRING" id="576137.A0A1L7XAR9"/>
<evidence type="ECO:0000256" key="3">
    <source>
        <dbReference type="ARBA" id="ARBA00022692"/>
    </source>
</evidence>
<keyword evidence="2 6" id="KW-0728">SH3 domain</keyword>
<accession>A0A1L7XAR9</accession>
<dbReference type="SUPFAM" id="SSF50044">
    <property type="entry name" value="SH3-domain"/>
    <property type="match status" value="1"/>
</dbReference>
<dbReference type="InterPro" id="IPR036028">
    <property type="entry name" value="SH3-like_dom_sf"/>
</dbReference>
<evidence type="ECO:0000256" key="1">
    <source>
        <dbReference type="ARBA" id="ARBA00004167"/>
    </source>
</evidence>
<feature type="region of interest" description="Disordered" evidence="7">
    <location>
        <begin position="464"/>
        <end position="606"/>
    </location>
</feature>
<dbReference type="EMBL" id="FJOG01000020">
    <property type="protein sequence ID" value="CZR62121.1"/>
    <property type="molecule type" value="Genomic_DNA"/>
</dbReference>
<dbReference type="PANTHER" id="PTHR15549:SF26">
    <property type="entry name" value="AXIAL BUDDING PATTERN PROTEIN 2-RELATED"/>
    <property type="match status" value="1"/>
</dbReference>
<keyword evidence="4 8" id="KW-1133">Transmembrane helix</keyword>
<evidence type="ECO:0000313" key="10">
    <source>
        <dbReference type="EMBL" id="CZR62121.1"/>
    </source>
</evidence>
<dbReference type="AlphaFoldDB" id="A0A1L7XAR9"/>
<sequence length="606" mass="62063">MGAHDHLHRRHARAANPVAEALAWAEALANPKAEAQPAMSTVVSVVYVTASPTFTGAIGGYSTLGVAVDTDTTTSTPTPTTTAAKTSKSDSIVADTSSSKATTKSQTTLATSALPSSIASSTTVASSIGILAATNGQSSTSSTNTATGTSSASSSTASVEATTSGGMSTAGKAGLAIGILLLIGAVLAMVLFCFKRRREQAAGQKLQDEKHDLVQVNSVHNVNNVNNAHNRHVSTATNATTQTQATAPRLSLRPVTQFLPNLSEKRASKGNALMTAGEAGNDGWKRPATNQSNNNDNPFGNHAEIDATNADGPAVVSEDLVRGVSPAGDVALPDNVGPMVGPTGGAVGLKRGASRKEIAPKALDFTKAGPFMGPPSPAGTEFSMSSEMSNAPAQTATSVAIAAAGGPANSAVHRVQLDFVPSMADELELKAGQLIRVLHEFDDGWAMCIRLDRSQQGVCPRTCLSARPVKPRPANPQAARGPSPGMRGPGPQVRPMTPNGQGRSMTPNGQSPRPMTPNGQGSRPMTPQGLQTRSMTPTGPLPGTPNGPMPSTPNTQNRQRSNSAASSQARRQSPPGPSPMNPVPQFNGSPPSNSPIGRKPVPGQAL</sequence>
<dbReference type="InterPro" id="IPR001452">
    <property type="entry name" value="SH3_domain"/>
</dbReference>
<dbReference type="PANTHER" id="PTHR15549">
    <property type="entry name" value="PAIRED IMMUNOGLOBULIN-LIKE TYPE 2 RECEPTOR"/>
    <property type="match status" value="1"/>
</dbReference>
<evidence type="ECO:0000313" key="11">
    <source>
        <dbReference type="Proteomes" id="UP000184330"/>
    </source>
</evidence>
<gene>
    <name evidence="10" type="ORF">PAC_12018</name>
</gene>
<evidence type="ECO:0000256" key="8">
    <source>
        <dbReference type="SAM" id="Phobius"/>
    </source>
</evidence>
<evidence type="ECO:0000256" key="6">
    <source>
        <dbReference type="PROSITE-ProRule" id="PRU00192"/>
    </source>
</evidence>